<comment type="similarity">
    <text evidence="4">Belongs to the methyltransferase superfamily. METTL23 family.</text>
</comment>
<dbReference type="PANTHER" id="PTHR14614">
    <property type="entry name" value="HEPATOCELLULAR CARCINOMA-ASSOCIATED ANTIGEN"/>
    <property type="match status" value="1"/>
</dbReference>
<dbReference type="GO" id="GO:0032259">
    <property type="term" value="P:methylation"/>
    <property type="evidence" value="ECO:0007669"/>
    <property type="project" value="UniProtKB-KW"/>
</dbReference>
<evidence type="ECO:0000256" key="1">
    <source>
        <dbReference type="ARBA" id="ARBA00022603"/>
    </source>
</evidence>
<dbReference type="AlphaFoldDB" id="A0A923PHA0"/>
<name>A0A923PHA0_9BACT</name>
<dbReference type="CDD" id="cd02440">
    <property type="entry name" value="AdoMet_MTases"/>
    <property type="match status" value="1"/>
</dbReference>
<keyword evidence="2" id="KW-0808">Transferase</keyword>
<proteinExistence type="inferred from homology"/>
<evidence type="ECO:0000313" key="6">
    <source>
        <dbReference type="Proteomes" id="UP000650081"/>
    </source>
</evidence>
<dbReference type="Gene3D" id="3.40.50.150">
    <property type="entry name" value="Vaccinia Virus protein VP39"/>
    <property type="match status" value="1"/>
</dbReference>
<dbReference type="GO" id="GO:0008168">
    <property type="term" value="F:methyltransferase activity"/>
    <property type="evidence" value="ECO:0007669"/>
    <property type="project" value="UniProtKB-KW"/>
</dbReference>
<keyword evidence="1 5" id="KW-0489">Methyltransferase</keyword>
<evidence type="ECO:0000256" key="4">
    <source>
        <dbReference type="ARBA" id="ARBA00043988"/>
    </source>
</evidence>
<evidence type="ECO:0000256" key="3">
    <source>
        <dbReference type="ARBA" id="ARBA00022691"/>
    </source>
</evidence>
<evidence type="ECO:0000313" key="5">
    <source>
        <dbReference type="EMBL" id="MBC6994050.1"/>
    </source>
</evidence>
<dbReference type="EMBL" id="JACSIT010000090">
    <property type="protein sequence ID" value="MBC6994050.1"/>
    <property type="molecule type" value="Genomic_DNA"/>
</dbReference>
<sequence>MMLATQRRTFSLGPYTLQLDTVADSEALLDALIARGASDPDYQDEVLPYWADLWHSALALGEYVATADQDWPNTRVIELGCGLGLPGIAAVLRGGKVTFTDYVTDALDFARHNLALNQANAQAAFLRLDWRDPPQDVQYDLVLAADVAYESRFFQPLYHTIHRLLVPGGECWLTEPGRKIAREFLEGFSAAGFAVLGEVFTTVALNGTEQRVRLVRLRKPVGDLPS</sequence>
<comment type="caution">
    <text evidence="5">The sequence shown here is derived from an EMBL/GenBank/DDBJ whole genome shotgun (WGS) entry which is preliminary data.</text>
</comment>
<gene>
    <name evidence="5" type="ORF">H9S92_07745</name>
</gene>
<dbReference type="PANTHER" id="PTHR14614:SF164">
    <property type="entry name" value="HISTONE-ARGININE METHYLTRANSFERASE METTL23"/>
    <property type="match status" value="1"/>
</dbReference>
<dbReference type="Pfam" id="PF10294">
    <property type="entry name" value="Methyltransf_16"/>
    <property type="match status" value="1"/>
</dbReference>
<keyword evidence="3" id="KW-0949">S-adenosyl-L-methionine</keyword>
<keyword evidence="6" id="KW-1185">Reference proteome</keyword>
<dbReference type="InterPro" id="IPR029063">
    <property type="entry name" value="SAM-dependent_MTases_sf"/>
</dbReference>
<reference evidence="5" key="1">
    <citation type="submission" date="2020-08" db="EMBL/GenBank/DDBJ databases">
        <title>Lewinella bacteria from marine environments.</title>
        <authorList>
            <person name="Zhong Y."/>
        </authorList>
    </citation>
    <scope>NUCLEOTIDE SEQUENCE</scope>
    <source>
        <strain evidence="5">KCTC 42187</strain>
    </source>
</reference>
<dbReference type="SUPFAM" id="SSF53335">
    <property type="entry name" value="S-adenosyl-L-methionine-dependent methyltransferases"/>
    <property type="match status" value="1"/>
</dbReference>
<organism evidence="5 6">
    <name type="scientific">Neolewinella lacunae</name>
    <dbReference type="NCBI Taxonomy" id="1517758"/>
    <lineage>
        <taxon>Bacteria</taxon>
        <taxon>Pseudomonadati</taxon>
        <taxon>Bacteroidota</taxon>
        <taxon>Saprospiria</taxon>
        <taxon>Saprospirales</taxon>
        <taxon>Lewinellaceae</taxon>
        <taxon>Neolewinella</taxon>
    </lineage>
</organism>
<dbReference type="InterPro" id="IPR019410">
    <property type="entry name" value="Methyltransf_16"/>
</dbReference>
<accession>A0A923PHA0</accession>
<dbReference type="Proteomes" id="UP000650081">
    <property type="component" value="Unassembled WGS sequence"/>
</dbReference>
<protein>
    <submittedName>
        <fullName evidence="5">Methyltransferase domain-containing protein</fullName>
    </submittedName>
</protein>
<evidence type="ECO:0000256" key="2">
    <source>
        <dbReference type="ARBA" id="ARBA00022679"/>
    </source>
</evidence>